<sequence>MEDDGSIGCPFLVDPTEPSIADLYQEVEANMRTLYSRQGDDFRIVVLGFVGLEGPHTIGLIVQGHGNDTETRLQAPSAEGEAHVPGALARLLEATRDWIDFVGLEGGV</sequence>
<organism evidence="1 2">
    <name type="scientific">Zalaria obscura</name>
    <dbReference type="NCBI Taxonomy" id="2024903"/>
    <lineage>
        <taxon>Eukaryota</taxon>
        <taxon>Fungi</taxon>
        <taxon>Dikarya</taxon>
        <taxon>Ascomycota</taxon>
        <taxon>Pezizomycotina</taxon>
        <taxon>Dothideomycetes</taxon>
        <taxon>Dothideomycetidae</taxon>
        <taxon>Dothideales</taxon>
        <taxon>Zalariaceae</taxon>
        <taxon>Zalaria</taxon>
    </lineage>
</organism>
<dbReference type="EMBL" id="JAMKPW020000038">
    <property type="protein sequence ID" value="KAK8200791.1"/>
    <property type="molecule type" value="Genomic_DNA"/>
</dbReference>
<name>A0ACC3S7J0_9PEZI</name>
<comment type="caution">
    <text evidence="1">The sequence shown here is derived from an EMBL/GenBank/DDBJ whole genome shotgun (WGS) entry which is preliminary data.</text>
</comment>
<accession>A0ACC3S7J0</accession>
<proteinExistence type="predicted"/>
<gene>
    <name evidence="1" type="ORF">M8818_006107</name>
</gene>
<evidence type="ECO:0000313" key="2">
    <source>
        <dbReference type="Proteomes" id="UP001320706"/>
    </source>
</evidence>
<keyword evidence="2" id="KW-1185">Reference proteome</keyword>
<protein>
    <submittedName>
        <fullName evidence="1">Uncharacterized protein</fullName>
    </submittedName>
</protein>
<reference evidence="1" key="1">
    <citation type="submission" date="2024-02" db="EMBL/GenBank/DDBJ databases">
        <title>Metagenome Assembled Genome of Zalaria obscura JY119.</title>
        <authorList>
            <person name="Vighnesh L."/>
            <person name="Jagadeeshwari U."/>
            <person name="Venkata Ramana C."/>
            <person name="Sasikala C."/>
        </authorList>
    </citation>
    <scope>NUCLEOTIDE SEQUENCE</scope>
    <source>
        <strain evidence="1">JY119</strain>
    </source>
</reference>
<evidence type="ECO:0000313" key="1">
    <source>
        <dbReference type="EMBL" id="KAK8200791.1"/>
    </source>
</evidence>
<dbReference type="Proteomes" id="UP001320706">
    <property type="component" value="Unassembled WGS sequence"/>
</dbReference>